<evidence type="ECO:0000259" key="2">
    <source>
        <dbReference type="Pfam" id="PF07007"/>
    </source>
</evidence>
<name>A0ABZ2V3D4_9RHOB</name>
<keyword evidence="1" id="KW-0732">Signal</keyword>
<keyword evidence="4" id="KW-1185">Reference proteome</keyword>
<feature type="signal peptide" evidence="1">
    <location>
        <begin position="1"/>
        <end position="17"/>
    </location>
</feature>
<dbReference type="PANTHER" id="PTHR39176:SF1">
    <property type="entry name" value="PERIPLASMIC PROTEIN"/>
    <property type="match status" value="1"/>
</dbReference>
<reference evidence="4" key="1">
    <citation type="submission" date="2024-04" db="EMBL/GenBank/DDBJ databases">
        <title>Phylogenomic analyses of a clade within the roseobacter group suggest taxonomic reassignments of species of the genera Aestuariivita, Citreicella, Loktanella, Nautella, Pelagibaca, Ruegeria, Thalassobius, Thiobacimonas and Tropicibacter, and the proposal o.</title>
        <authorList>
            <person name="Jeon C.O."/>
        </authorList>
    </citation>
    <scope>NUCLEOTIDE SEQUENCE [LARGE SCALE GENOMIC DNA]</scope>
    <source>
        <strain evidence="4">BS5-3</strain>
    </source>
</reference>
<organism evidence="3 4">
    <name type="scientific">Yoonia phaeophyticola</name>
    <dbReference type="NCBI Taxonomy" id="3137369"/>
    <lineage>
        <taxon>Bacteria</taxon>
        <taxon>Pseudomonadati</taxon>
        <taxon>Pseudomonadota</taxon>
        <taxon>Alphaproteobacteria</taxon>
        <taxon>Rhodobacterales</taxon>
        <taxon>Paracoccaceae</taxon>
        <taxon>Yoonia</taxon>
    </lineage>
</organism>
<feature type="chain" id="PRO_5045113337" evidence="1">
    <location>
        <begin position="18"/>
        <end position="163"/>
    </location>
</feature>
<dbReference type="Gene3D" id="1.20.1270.180">
    <property type="match status" value="1"/>
</dbReference>
<dbReference type="PANTHER" id="PTHR39176">
    <property type="entry name" value="PERIPLASMIC PROTEIN-RELATED"/>
    <property type="match status" value="1"/>
</dbReference>
<accession>A0ABZ2V3D4</accession>
<dbReference type="Proteomes" id="UP001440612">
    <property type="component" value="Chromosome"/>
</dbReference>
<protein>
    <submittedName>
        <fullName evidence="3">Lysozyme inhibitor LprI family protein</fullName>
    </submittedName>
</protein>
<gene>
    <name evidence="3" type="ORF">AABB29_17530</name>
</gene>
<dbReference type="EMBL" id="CP150951">
    <property type="protein sequence ID" value="WZC48623.1"/>
    <property type="molecule type" value="Genomic_DNA"/>
</dbReference>
<evidence type="ECO:0000313" key="4">
    <source>
        <dbReference type="Proteomes" id="UP001440612"/>
    </source>
</evidence>
<sequence>MIRLSLTLMALATPALAQEYPVDRDAVLACFDATAGNLNPPGCIGAAAEMCMERSEGGYTTVGMASCVSSETAIWDELLNTVYGDLRADMGALDADDTNAGRSRVEALRDAQRAWIAFRDADCAFNWAIFQEGTMRSLVSTGCMLDMTADRVLELHSHLEAPY</sequence>
<dbReference type="Pfam" id="PF07007">
    <property type="entry name" value="LprI"/>
    <property type="match status" value="1"/>
</dbReference>
<evidence type="ECO:0000313" key="3">
    <source>
        <dbReference type="EMBL" id="WZC48623.1"/>
    </source>
</evidence>
<dbReference type="InterPro" id="IPR009739">
    <property type="entry name" value="LprI-like_N"/>
</dbReference>
<evidence type="ECO:0000256" key="1">
    <source>
        <dbReference type="SAM" id="SignalP"/>
    </source>
</evidence>
<dbReference type="RefSeq" id="WP_341366737.1">
    <property type="nucleotide sequence ID" value="NZ_CP150951.2"/>
</dbReference>
<feature type="domain" description="Lysozyme inhibitor LprI-like N-terminal" evidence="2">
    <location>
        <begin position="51"/>
        <end position="155"/>
    </location>
</feature>
<proteinExistence type="predicted"/>